<dbReference type="Proteomes" id="UP001201449">
    <property type="component" value="Unassembled WGS sequence"/>
</dbReference>
<comment type="caution">
    <text evidence="1">The sequence shown here is derived from an EMBL/GenBank/DDBJ whole genome shotgun (WGS) entry which is preliminary data.</text>
</comment>
<dbReference type="RefSeq" id="WP_234860982.1">
    <property type="nucleotide sequence ID" value="NZ_JAKEVZ010000005.1"/>
</dbReference>
<evidence type="ECO:0000313" key="1">
    <source>
        <dbReference type="EMBL" id="MCF1750927.1"/>
    </source>
</evidence>
<gene>
    <name evidence="1" type="ORF">L0U89_07565</name>
</gene>
<proteinExistence type="predicted"/>
<keyword evidence="2" id="KW-1185">Reference proteome</keyword>
<accession>A0ABS9BTY1</accession>
<name>A0ABS9BTY1_9BACT</name>
<evidence type="ECO:0000313" key="2">
    <source>
        <dbReference type="Proteomes" id="UP001201449"/>
    </source>
</evidence>
<dbReference type="EMBL" id="JAKEVZ010000005">
    <property type="protein sequence ID" value="MCF1750927.1"/>
    <property type="molecule type" value="Genomic_DNA"/>
</dbReference>
<sequence>MKNRFLLSELSLLLLILILSSCKGDKKAQIANDNLTFLNEFVEQFKEGLSAEEDRKLLGMLKLERSQEALTELVKVLKNTHHSIKCEFDFGRTTFQKIGENQLQVWFPVSLVNTNYPNQEPEIFIVSAKVEKLDNSFVIREMDADLLYHKFTAFENRDFWKLELEAEYEKRKLVYELVERLQAGVDSVIWFTRYQDQLYFYIVEGEWDNPKSFDNYHVDAEKTVPKFGSYKMGLLDAEGMVVIPADYDLIGTLGFDMENLVEVKRNGKYGMYHLQSRLPVIPAVYDVLIPFTTSDDKKLILTQEGKQTGYFNSDFLRFEGLPPVPQIDEYLAGYKYLDKGLLIKNGQQAMMEVPKREYLGNGYVVPPSYLTNLQVMDSIEFGYTTTDLGFNAGNESREFLGLSWQKISDTFNGLIVLIKDRYMDGREEFYYRSRVAILDKENSVKANADFNGSDLVSIRFLKDFGYYEAKTNHYSDLFDIDTDQMNLNHYSYFSLGQNGEIQYLETPRMFPETKFSRMDSSYVRGDFSLFLGDGKYVNTDFLSERTIRFMLDGILADNGYVFPDEDREMFFSYYRKEGDKTTDKIEEAMANFSEIDRHNYDFLSSLLPKKAIASR</sequence>
<reference evidence="1 2" key="1">
    <citation type="submission" date="2022-01" db="EMBL/GenBank/DDBJ databases">
        <title>Mariniradius saccharolyticus sp. nov., isolated from sediment of a river.</title>
        <authorList>
            <person name="Liu H."/>
        </authorList>
    </citation>
    <scope>NUCLEOTIDE SEQUENCE [LARGE SCALE GENOMIC DNA]</scope>
    <source>
        <strain evidence="1 2">RY-2</strain>
    </source>
</reference>
<organism evidence="1 2">
    <name type="scientific">Mariniradius sediminis</name>
    <dbReference type="NCBI Taxonomy" id="2909237"/>
    <lineage>
        <taxon>Bacteria</taxon>
        <taxon>Pseudomonadati</taxon>
        <taxon>Bacteroidota</taxon>
        <taxon>Cytophagia</taxon>
        <taxon>Cytophagales</taxon>
        <taxon>Cyclobacteriaceae</taxon>
        <taxon>Mariniradius</taxon>
    </lineage>
</organism>
<protein>
    <submittedName>
        <fullName evidence="1">WG repeat-containing protein</fullName>
    </submittedName>
</protein>
<dbReference type="PROSITE" id="PS51257">
    <property type="entry name" value="PROKAR_LIPOPROTEIN"/>
    <property type="match status" value="1"/>
</dbReference>